<keyword evidence="2" id="KW-1185">Reference proteome</keyword>
<organism evidence="1 2">
    <name type="scientific">Mycena maculata</name>
    <dbReference type="NCBI Taxonomy" id="230809"/>
    <lineage>
        <taxon>Eukaryota</taxon>
        <taxon>Fungi</taxon>
        <taxon>Dikarya</taxon>
        <taxon>Basidiomycota</taxon>
        <taxon>Agaricomycotina</taxon>
        <taxon>Agaricomycetes</taxon>
        <taxon>Agaricomycetidae</taxon>
        <taxon>Agaricales</taxon>
        <taxon>Marasmiineae</taxon>
        <taxon>Mycenaceae</taxon>
        <taxon>Mycena</taxon>
    </lineage>
</organism>
<evidence type="ECO:0000313" key="2">
    <source>
        <dbReference type="Proteomes" id="UP001215280"/>
    </source>
</evidence>
<sequence length="368" mass="41119">MSLLSLILIHIPFEPENLPQIGTWSNFIARQANRYLIGRALQLRDFLTCLHLPKGLTGARDGAHGHHLSPSRSTRRLYPVVSIKLVWFCPPVECALDAPDGNRSLFLTSGRTRALWRMDVGLCGLGNSSTGTSIQVVKFHNPAVSIKLAWFCPPVECPLNAPDGNQSLFLTDGRTRTLWRKDFGLCGLGNSVSLLLSGRLILTGWCRRIIKSTGTSVQAAKFHKVSLSLQYTGTIDMPPYAPVFSLADFDDQDGVAILQRCRRRIAELEAQVEKEKATKKTPGVSERTFTNLGRCIQKVVSMFGSIESLIAENDRRQDLVLERSEGNEVHDEEEEYTEDQIRAFNGYKELISPFWRPSMKNSSGSSKR</sequence>
<comment type="caution">
    <text evidence="1">The sequence shown here is derived from an EMBL/GenBank/DDBJ whole genome shotgun (WGS) entry which is preliminary data.</text>
</comment>
<dbReference type="AlphaFoldDB" id="A0AAD7KDC0"/>
<dbReference type="EMBL" id="JARJLG010000003">
    <property type="protein sequence ID" value="KAJ7782272.1"/>
    <property type="molecule type" value="Genomic_DNA"/>
</dbReference>
<protein>
    <submittedName>
        <fullName evidence="1">Uncharacterized protein</fullName>
    </submittedName>
</protein>
<proteinExistence type="predicted"/>
<name>A0AAD7KDC0_9AGAR</name>
<reference evidence="1" key="1">
    <citation type="submission" date="2023-03" db="EMBL/GenBank/DDBJ databases">
        <title>Massive genome expansion in bonnet fungi (Mycena s.s.) driven by repeated elements and novel gene families across ecological guilds.</title>
        <authorList>
            <consortium name="Lawrence Berkeley National Laboratory"/>
            <person name="Harder C.B."/>
            <person name="Miyauchi S."/>
            <person name="Viragh M."/>
            <person name="Kuo A."/>
            <person name="Thoen E."/>
            <person name="Andreopoulos B."/>
            <person name="Lu D."/>
            <person name="Skrede I."/>
            <person name="Drula E."/>
            <person name="Henrissat B."/>
            <person name="Morin E."/>
            <person name="Kohler A."/>
            <person name="Barry K."/>
            <person name="LaButti K."/>
            <person name="Morin E."/>
            <person name="Salamov A."/>
            <person name="Lipzen A."/>
            <person name="Mereny Z."/>
            <person name="Hegedus B."/>
            <person name="Baldrian P."/>
            <person name="Stursova M."/>
            <person name="Weitz H."/>
            <person name="Taylor A."/>
            <person name="Grigoriev I.V."/>
            <person name="Nagy L.G."/>
            <person name="Martin F."/>
            <person name="Kauserud H."/>
        </authorList>
    </citation>
    <scope>NUCLEOTIDE SEQUENCE</scope>
    <source>
        <strain evidence="1">CBHHK188m</strain>
    </source>
</reference>
<evidence type="ECO:0000313" key="1">
    <source>
        <dbReference type="EMBL" id="KAJ7782272.1"/>
    </source>
</evidence>
<gene>
    <name evidence="1" type="ORF">DFH07DRAFT_764441</name>
</gene>
<accession>A0AAD7KDC0</accession>
<dbReference type="Proteomes" id="UP001215280">
    <property type="component" value="Unassembled WGS sequence"/>
</dbReference>